<dbReference type="PROSITE" id="PS00894">
    <property type="entry name" value="HTH_DEOR_1"/>
    <property type="match status" value="1"/>
</dbReference>
<keyword evidence="2" id="KW-0238">DNA-binding</keyword>
<dbReference type="InterPro" id="IPR001034">
    <property type="entry name" value="DeoR_HTH"/>
</dbReference>
<dbReference type="InterPro" id="IPR036388">
    <property type="entry name" value="WH-like_DNA-bd_sf"/>
</dbReference>
<dbReference type="InterPro" id="IPR050313">
    <property type="entry name" value="Carb_Metab_HTH_regulators"/>
</dbReference>
<dbReference type="SMART" id="SM01134">
    <property type="entry name" value="DeoRC"/>
    <property type="match status" value="1"/>
</dbReference>
<dbReference type="Pfam" id="PF00455">
    <property type="entry name" value="DeoRC"/>
    <property type="match status" value="1"/>
</dbReference>
<evidence type="ECO:0000259" key="4">
    <source>
        <dbReference type="PROSITE" id="PS51000"/>
    </source>
</evidence>
<dbReference type="PROSITE" id="PS51000">
    <property type="entry name" value="HTH_DEOR_2"/>
    <property type="match status" value="1"/>
</dbReference>
<evidence type="ECO:0000256" key="3">
    <source>
        <dbReference type="ARBA" id="ARBA00023163"/>
    </source>
</evidence>
<dbReference type="Pfam" id="PF08220">
    <property type="entry name" value="HTH_DeoR"/>
    <property type="match status" value="1"/>
</dbReference>
<proteinExistence type="predicted"/>
<dbReference type="InterPro" id="IPR037171">
    <property type="entry name" value="NagB/RpiA_transferase-like"/>
</dbReference>
<dbReference type="InterPro" id="IPR014036">
    <property type="entry name" value="DeoR-like_C"/>
</dbReference>
<dbReference type="Gene3D" id="3.40.50.1360">
    <property type="match status" value="1"/>
</dbReference>
<gene>
    <name evidence="5" type="ORF">H8E29_14425</name>
</gene>
<comment type="caution">
    <text evidence="5">The sequence shown here is derived from an EMBL/GenBank/DDBJ whole genome shotgun (WGS) entry which is preliminary data.</text>
</comment>
<dbReference type="EMBL" id="JACNJN010000162">
    <property type="protein sequence ID" value="MBC8336457.1"/>
    <property type="molecule type" value="Genomic_DNA"/>
</dbReference>
<dbReference type="InterPro" id="IPR018356">
    <property type="entry name" value="Tscrpt_reg_HTH_DeoR_CS"/>
</dbReference>
<dbReference type="GO" id="GO:0003700">
    <property type="term" value="F:DNA-binding transcription factor activity"/>
    <property type="evidence" value="ECO:0007669"/>
    <property type="project" value="InterPro"/>
</dbReference>
<dbReference type="SMART" id="SM00420">
    <property type="entry name" value="HTH_DEOR"/>
    <property type="match status" value="1"/>
</dbReference>
<protein>
    <submittedName>
        <fullName evidence="5">DeoR/GlpR transcriptional regulator</fullName>
    </submittedName>
</protein>
<name>A0A8J6NPT3_9CHLR</name>
<dbReference type="SUPFAM" id="SSF46785">
    <property type="entry name" value="Winged helix' DNA-binding domain"/>
    <property type="match status" value="1"/>
</dbReference>
<evidence type="ECO:0000313" key="5">
    <source>
        <dbReference type="EMBL" id="MBC8336457.1"/>
    </source>
</evidence>
<sequence length="260" mass="29086">MSKLLIPAQRRERIQEYLTLHKIVRTVDLCEMLDASEATVRRDLEWLEQEGILEKTHGGAFLSQRMNIEPEYRQRAQSNPEQKRQIGAMAASLIETGDIVFINSGTTTTQVIHQIRDDPEISIFTNNFNAAHEMGEPGFHHFSIGGEYQPRSKSLAGRFAMENLKHVYANKAIIGVDGISLKYGCTVPSNGEAEVVRQMIERTTGDIIIVADHSKWGVVSNFQIATIDEVDVLITDEAIDKAAFKLLEAHSVKIKIAKAN</sequence>
<evidence type="ECO:0000256" key="1">
    <source>
        <dbReference type="ARBA" id="ARBA00023015"/>
    </source>
</evidence>
<dbReference type="SUPFAM" id="SSF100950">
    <property type="entry name" value="NagB/RpiA/CoA transferase-like"/>
    <property type="match status" value="1"/>
</dbReference>
<dbReference type="GO" id="GO:0003677">
    <property type="term" value="F:DNA binding"/>
    <property type="evidence" value="ECO:0007669"/>
    <property type="project" value="UniProtKB-KW"/>
</dbReference>
<dbReference type="PRINTS" id="PR00037">
    <property type="entry name" value="HTHLACR"/>
</dbReference>
<evidence type="ECO:0000313" key="6">
    <source>
        <dbReference type="Proteomes" id="UP000614469"/>
    </source>
</evidence>
<dbReference type="AlphaFoldDB" id="A0A8J6NPT3"/>
<dbReference type="PANTHER" id="PTHR30363:SF44">
    <property type="entry name" value="AGA OPERON TRANSCRIPTIONAL REPRESSOR-RELATED"/>
    <property type="match status" value="1"/>
</dbReference>
<dbReference type="Proteomes" id="UP000614469">
    <property type="component" value="Unassembled WGS sequence"/>
</dbReference>
<dbReference type="PANTHER" id="PTHR30363">
    <property type="entry name" value="HTH-TYPE TRANSCRIPTIONAL REGULATOR SRLR-RELATED"/>
    <property type="match status" value="1"/>
</dbReference>
<feature type="domain" description="HTH deoR-type" evidence="4">
    <location>
        <begin position="7"/>
        <end position="62"/>
    </location>
</feature>
<reference evidence="5 6" key="1">
    <citation type="submission" date="2020-08" db="EMBL/GenBank/DDBJ databases">
        <title>Bridging the membrane lipid divide: bacteria of the FCB group superphylum have the potential to synthesize archaeal ether lipids.</title>
        <authorList>
            <person name="Villanueva L."/>
            <person name="Von Meijenfeldt F.A.B."/>
            <person name="Westbye A.B."/>
            <person name="Yadav S."/>
            <person name="Hopmans E.C."/>
            <person name="Dutilh B.E."/>
            <person name="Sinninghe Damste J.S."/>
        </authorList>
    </citation>
    <scope>NUCLEOTIDE SEQUENCE [LARGE SCALE GENOMIC DNA]</scope>
    <source>
        <strain evidence="5">NIOZ-UU36</strain>
    </source>
</reference>
<accession>A0A8J6NPT3</accession>
<keyword evidence="3" id="KW-0804">Transcription</keyword>
<organism evidence="5 6">
    <name type="scientific">Candidatus Desulfolinea nitratireducens</name>
    <dbReference type="NCBI Taxonomy" id="2841698"/>
    <lineage>
        <taxon>Bacteria</taxon>
        <taxon>Bacillati</taxon>
        <taxon>Chloroflexota</taxon>
        <taxon>Anaerolineae</taxon>
        <taxon>Anaerolineales</taxon>
        <taxon>Anaerolineales incertae sedis</taxon>
        <taxon>Candidatus Desulfolinea</taxon>
    </lineage>
</organism>
<keyword evidence="1" id="KW-0805">Transcription regulation</keyword>
<dbReference type="InterPro" id="IPR036390">
    <property type="entry name" value="WH_DNA-bd_sf"/>
</dbReference>
<evidence type="ECO:0000256" key="2">
    <source>
        <dbReference type="ARBA" id="ARBA00023125"/>
    </source>
</evidence>
<dbReference type="Gene3D" id="1.10.10.10">
    <property type="entry name" value="Winged helix-like DNA-binding domain superfamily/Winged helix DNA-binding domain"/>
    <property type="match status" value="1"/>
</dbReference>